<organism evidence="2 3">
    <name type="scientific">Stieleria bergensis</name>
    <dbReference type="NCBI Taxonomy" id="2528025"/>
    <lineage>
        <taxon>Bacteria</taxon>
        <taxon>Pseudomonadati</taxon>
        <taxon>Planctomycetota</taxon>
        <taxon>Planctomycetia</taxon>
        <taxon>Pirellulales</taxon>
        <taxon>Pirellulaceae</taxon>
        <taxon>Stieleria</taxon>
    </lineage>
</organism>
<dbReference type="InterPro" id="IPR016024">
    <property type="entry name" value="ARM-type_fold"/>
</dbReference>
<keyword evidence="3" id="KW-1185">Reference proteome</keyword>
<dbReference type="OrthoDB" id="262632at2"/>
<dbReference type="Proteomes" id="UP000315003">
    <property type="component" value="Chromosome"/>
</dbReference>
<dbReference type="EMBL" id="CP036272">
    <property type="protein sequence ID" value="QDT61044.1"/>
    <property type="molecule type" value="Genomic_DNA"/>
</dbReference>
<dbReference type="RefSeq" id="WP_145274630.1">
    <property type="nucleotide sequence ID" value="NZ_CP036272.1"/>
</dbReference>
<name>A0A517SY19_9BACT</name>
<sequence>MSLSAKPKLSPSTPSLRGSVCRQAVCGYIIAATVISSLTGCHDGPLYALKYTNPYFHHEWQQDRAFGVTDHQRRQELQKLAKVIDRMEPKEQAFWYQQVQNIMESDPSPEMRRLCVLTAAKVATPDALTLIETGLKDDNLIVQMQACKALGDRNEPRAAQILATTIGSTSELDVKHAAIEAIAQHDGKTAVNSLRLVLDDLNPATTDLAINSLRNVTNEDYGTDPAEWIAQLDQASPAEADGNNPRMANEPPAIPKL</sequence>
<evidence type="ECO:0000313" key="2">
    <source>
        <dbReference type="EMBL" id="QDT61044.1"/>
    </source>
</evidence>
<dbReference type="Pfam" id="PF13646">
    <property type="entry name" value="HEAT_2"/>
    <property type="match status" value="1"/>
</dbReference>
<protein>
    <recommendedName>
        <fullName evidence="4">HEAT repeat protein</fullName>
    </recommendedName>
</protein>
<feature type="region of interest" description="Disordered" evidence="1">
    <location>
        <begin position="233"/>
        <end position="257"/>
    </location>
</feature>
<dbReference type="InterPro" id="IPR004155">
    <property type="entry name" value="PBS_lyase_HEAT"/>
</dbReference>
<dbReference type="SMART" id="SM00567">
    <property type="entry name" value="EZ_HEAT"/>
    <property type="match status" value="2"/>
</dbReference>
<evidence type="ECO:0000256" key="1">
    <source>
        <dbReference type="SAM" id="MobiDB-lite"/>
    </source>
</evidence>
<dbReference type="Gene3D" id="1.25.10.10">
    <property type="entry name" value="Leucine-rich Repeat Variant"/>
    <property type="match status" value="1"/>
</dbReference>
<reference evidence="2 3" key="1">
    <citation type="submission" date="2019-02" db="EMBL/GenBank/DDBJ databases">
        <title>Deep-cultivation of Planctomycetes and their phenomic and genomic characterization uncovers novel biology.</title>
        <authorList>
            <person name="Wiegand S."/>
            <person name="Jogler M."/>
            <person name="Boedeker C."/>
            <person name="Pinto D."/>
            <person name="Vollmers J."/>
            <person name="Rivas-Marin E."/>
            <person name="Kohn T."/>
            <person name="Peeters S.H."/>
            <person name="Heuer A."/>
            <person name="Rast P."/>
            <person name="Oberbeckmann S."/>
            <person name="Bunk B."/>
            <person name="Jeske O."/>
            <person name="Meyerdierks A."/>
            <person name="Storesund J.E."/>
            <person name="Kallscheuer N."/>
            <person name="Luecker S."/>
            <person name="Lage O.M."/>
            <person name="Pohl T."/>
            <person name="Merkel B.J."/>
            <person name="Hornburger P."/>
            <person name="Mueller R.-W."/>
            <person name="Bruemmer F."/>
            <person name="Labrenz M."/>
            <person name="Spormann A.M."/>
            <person name="Op den Camp H."/>
            <person name="Overmann J."/>
            <person name="Amann R."/>
            <person name="Jetten M.S.M."/>
            <person name="Mascher T."/>
            <person name="Medema M.H."/>
            <person name="Devos D.P."/>
            <person name="Kaster A.-K."/>
            <person name="Ovreas L."/>
            <person name="Rohde M."/>
            <person name="Galperin M.Y."/>
            <person name="Jogler C."/>
        </authorList>
    </citation>
    <scope>NUCLEOTIDE SEQUENCE [LARGE SCALE GENOMIC DNA]</scope>
    <source>
        <strain evidence="2 3">SV_7m_r</strain>
    </source>
</reference>
<dbReference type="SUPFAM" id="SSF48371">
    <property type="entry name" value="ARM repeat"/>
    <property type="match status" value="1"/>
</dbReference>
<gene>
    <name evidence="2" type="ORF">SV7mr_35740</name>
</gene>
<dbReference type="InterPro" id="IPR011989">
    <property type="entry name" value="ARM-like"/>
</dbReference>
<evidence type="ECO:0000313" key="3">
    <source>
        <dbReference type="Proteomes" id="UP000315003"/>
    </source>
</evidence>
<evidence type="ECO:0008006" key="4">
    <source>
        <dbReference type="Google" id="ProtNLM"/>
    </source>
</evidence>
<dbReference type="AlphaFoldDB" id="A0A517SY19"/>
<accession>A0A517SY19</accession>
<proteinExistence type="predicted"/>